<dbReference type="GO" id="GO:0003676">
    <property type="term" value="F:nucleic acid binding"/>
    <property type="evidence" value="ECO:0007669"/>
    <property type="project" value="InterPro"/>
</dbReference>
<feature type="compositionally biased region" description="Basic residues" evidence="3">
    <location>
        <begin position="366"/>
        <end position="377"/>
    </location>
</feature>
<evidence type="ECO:0000259" key="4">
    <source>
        <dbReference type="PROSITE" id="PS50158"/>
    </source>
</evidence>
<accession>A0A0F7SRU5</accession>
<dbReference type="PANTHER" id="PTHR46242:SF1">
    <property type="entry name" value="ZINC FINGER CCHC DOMAIN-CONTAINING PROTEIN 9"/>
    <property type="match status" value="1"/>
</dbReference>
<dbReference type="InterPro" id="IPR042246">
    <property type="entry name" value="ZCCHC9"/>
</dbReference>
<feature type="compositionally biased region" description="Low complexity" evidence="3">
    <location>
        <begin position="32"/>
        <end position="41"/>
    </location>
</feature>
<dbReference type="PROSITE" id="PS50158">
    <property type="entry name" value="ZF_CCHC"/>
    <property type="match status" value="1"/>
</dbReference>
<evidence type="ECO:0000256" key="3">
    <source>
        <dbReference type="SAM" id="MobiDB-lite"/>
    </source>
</evidence>
<keyword evidence="5" id="KW-0808">Transferase</keyword>
<feature type="compositionally biased region" description="Low complexity" evidence="3">
    <location>
        <begin position="92"/>
        <end position="105"/>
    </location>
</feature>
<organism evidence="5">
    <name type="scientific">Phaffia rhodozyma</name>
    <name type="common">Yeast</name>
    <name type="synonym">Xanthophyllomyces dendrorhous</name>
    <dbReference type="NCBI Taxonomy" id="264483"/>
    <lineage>
        <taxon>Eukaryota</taxon>
        <taxon>Fungi</taxon>
        <taxon>Dikarya</taxon>
        <taxon>Basidiomycota</taxon>
        <taxon>Agaricomycotina</taxon>
        <taxon>Tremellomycetes</taxon>
        <taxon>Cystofilobasidiales</taxon>
        <taxon>Mrakiaceae</taxon>
        <taxon>Phaffia</taxon>
    </lineage>
</organism>
<dbReference type="Pfam" id="PF00098">
    <property type="entry name" value="zf-CCHC"/>
    <property type="match status" value="1"/>
</dbReference>
<dbReference type="GO" id="GO:0006397">
    <property type="term" value="P:mRNA processing"/>
    <property type="evidence" value="ECO:0007669"/>
    <property type="project" value="UniProtKB-KW"/>
</dbReference>
<proteinExistence type="predicted"/>
<keyword evidence="2" id="KW-0863">Zinc-finger</keyword>
<keyword evidence="1" id="KW-0507">mRNA processing</keyword>
<dbReference type="PANTHER" id="PTHR46242">
    <property type="entry name" value="ZINC FINGER CCHC DOMAIN-CONTAINING PROTEIN 9 ZCCHC9"/>
    <property type="match status" value="1"/>
</dbReference>
<dbReference type="AlphaFoldDB" id="A0A0F7SRU5"/>
<dbReference type="GO" id="GO:0008270">
    <property type="term" value="F:zinc ion binding"/>
    <property type="evidence" value="ECO:0007669"/>
    <property type="project" value="UniProtKB-KW"/>
</dbReference>
<keyword evidence="5" id="KW-0489">Methyltransferase</keyword>
<evidence type="ECO:0000256" key="2">
    <source>
        <dbReference type="PROSITE-ProRule" id="PRU00047"/>
    </source>
</evidence>
<dbReference type="GO" id="GO:0016874">
    <property type="term" value="F:ligase activity"/>
    <property type="evidence" value="ECO:0007669"/>
    <property type="project" value="UniProtKB-KW"/>
</dbReference>
<reference evidence="5" key="1">
    <citation type="submission" date="2014-08" db="EMBL/GenBank/DDBJ databases">
        <authorList>
            <person name="Sharma Rahul"/>
            <person name="Thines Marco"/>
        </authorList>
    </citation>
    <scope>NUCLEOTIDE SEQUENCE</scope>
</reference>
<feature type="compositionally biased region" description="Basic and acidic residues" evidence="3">
    <location>
        <begin position="139"/>
        <end position="148"/>
    </location>
</feature>
<feature type="region of interest" description="Disordered" evidence="3">
    <location>
        <begin position="318"/>
        <end position="337"/>
    </location>
</feature>
<dbReference type="InterPro" id="IPR036875">
    <property type="entry name" value="Znf_CCHC_sf"/>
</dbReference>
<feature type="domain" description="CCHC-type" evidence="4">
    <location>
        <begin position="195"/>
        <end position="210"/>
    </location>
</feature>
<dbReference type="GO" id="GO:0032259">
    <property type="term" value="P:methylation"/>
    <property type="evidence" value="ECO:0007669"/>
    <property type="project" value="UniProtKB-KW"/>
</dbReference>
<sequence>MTRITSFGIKRKDLIPSAQRASEPDLHPAPAPVVTASAPTTGPDDEPVAKKRKVHRGTRGKKDKKNRKVIDGQSDPQESLAETGEPSERSTEPASIDSSSTSSAPLPKADTTPAAGASKPDAPKGRKTMAGLKGPKPGETIEEHAARMERKKARKDSRQSPAVSNPGFPEFDARRLASEKRRLDRIAEREANTTCFACRSQGHSAKDCPNNLDGAVEIDGIRTMVGRDTVNICYRCGSPQHTLGRCPRPVNKADPMPFASCFVCLGKGHLAGKCPQNQDKGVYPNGGKGCILCQGKDHLAKDCELRKDNRAIQTTLLPPSLDPSARSLGPDEDDFHTLNRKRKAVDLEEGIIAGRPVGSTPAHSAPARKPKAKVVAF</sequence>
<evidence type="ECO:0000256" key="1">
    <source>
        <dbReference type="ARBA" id="ARBA00022664"/>
    </source>
</evidence>
<evidence type="ECO:0000313" key="5">
    <source>
        <dbReference type="EMBL" id="CED84937.1"/>
    </source>
</evidence>
<dbReference type="GO" id="GO:0005730">
    <property type="term" value="C:nucleolus"/>
    <property type="evidence" value="ECO:0007669"/>
    <property type="project" value="TreeGrafter"/>
</dbReference>
<dbReference type="InterPro" id="IPR001878">
    <property type="entry name" value="Znf_CCHC"/>
</dbReference>
<dbReference type="SUPFAM" id="SSF57756">
    <property type="entry name" value="Retrovirus zinc finger-like domains"/>
    <property type="match status" value="2"/>
</dbReference>
<keyword evidence="5" id="KW-0436">Ligase</keyword>
<dbReference type="SMART" id="SM00343">
    <property type="entry name" value="ZnF_C2HC"/>
    <property type="match status" value="4"/>
</dbReference>
<feature type="region of interest" description="Disordered" evidence="3">
    <location>
        <begin position="354"/>
        <end position="377"/>
    </location>
</feature>
<keyword evidence="2" id="KW-0479">Metal-binding</keyword>
<dbReference type="Gene3D" id="4.10.60.10">
    <property type="entry name" value="Zinc finger, CCHC-type"/>
    <property type="match status" value="2"/>
</dbReference>
<keyword evidence="2" id="KW-0862">Zinc</keyword>
<feature type="compositionally biased region" description="Basic residues" evidence="3">
    <location>
        <begin position="50"/>
        <end position="67"/>
    </location>
</feature>
<name>A0A0F7SRU5_PHARH</name>
<dbReference type="EMBL" id="LN483332">
    <property type="protein sequence ID" value="CED84937.1"/>
    <property type="molecule type" value="Genomic_DNA"/>
</dbReference>
<dbReference type="GO" id="GO:0008168">
    <property type="term" value="F:methyltransferase activity"/>
    <property type="evidence" value="ECO:0007669"/>
    <property type="project" value="UniProtKB-KW"/>
</dbReference>
<protein>
    <submittedName>
        <fullName evidence="5">E3 ubiquitin ligase interacting with arginine methyltransferase</fullName>
    </submittedName>
</protein>
<feature type="region of interest" description="Disordered" evidence="3">
    <location>
        <begin position="1"/>
        <end position="176"/>
    </location>
</feature>